<keyword evidence="2" id="KW-0812">Transmembrane</keyword>
<organism evidence="3 4">
    <name type="scientific">Candidatus Taylorbacteria bacterium RIFCSPHIGHO2_02_FULL_45_35</name>
    <dbReference type="NCBI Taxonomy" id="1802311"/>
    <lineage>
        <taxon>Bacteria</taxon>
        <taxon>Candidatus Tayloriibacteriota</taxon>
    </lineage>
</organism>
<evidence type="ECO:0000256" key="2">
    <source>
        <dbReference type="SAM" id="Phobius"/>
    </source>
</evidence>
<keyword evidence="2" id="KW-0472">Membrane</keyword>
<name>A0A1G2MQA5_9BACT</name>
<feature type="region of interest" description="Disordered" evidence="1">
    <location>
        <begin position="78"/>
        <end position="103"/>
    </location>
</feature>
<feature type="compositionally biased region" description="Low complexity" evidence="1">
    <location>
        <begin position="78"/>
        <end position="95"/>
    </location>
</feature>
<protein>
    <submittedName>
        <fullName evidence="3">Uncharacterized protein</fullName>
    </submittedName>
</protein>
<feature type="transmembrane region" description="Helical" evidence="2">
    <location>
        <begin position="12"/>
        <end position="31"/>
    </location>
</feature>
<dbReference type="AlphaFoldDB" id="A0A1G2MQA5"/>
<sequence length="103" mass="10956">MQSRPEGQKRSIAFGLSLFLSSIVFVMWISLFQLNVARDNAVLAEKDIPAEVSPFQVLKNNVAGAFAGLRQVMGNASGATSTSSYTASEESSSGGLEVIKVED</sequence>
<evidence type="ECO:0000256" key="1">
    <source>
        <dbReference type="SAM" id="MobiDB-lite"/>
    </source>
</evidence>
<reference evidence="3 4" key="1">
    <citation type="journal article" date="2016" name="Nat. Commun.">
        <title>Thousands of microbial genomes shed light on interconnected biogeochemical processes in an aquifer system.</title>
        <authorList>
            <person name="Anantharaman K."/>
            <person name="Brown C.T."/>
            <person name="Hug L.A."/>
            <person name="Sharon I."/>
            <person name="Castelle C.J."/>
            <person name="Probst A.J."/>
            <person name="Thomas B.C."/>
            <person name="Singh A."/>
            <person name="Wilkins M.J."/>
            <person name="Karaoz U."/>
            <person name="Brodie E.L."/>
            <person name="Williams K.H."/>
            <person name="Hubbard S.S."/>
            <person name="Banfield J.F."/>
        </authorList>
    </citation>
    <scope>NUCLEOTIDE SEQUENCE [LARGE SCALE GENOMIC DNA]</scope>
</reference>
<accession>A0A1G2MQA5</accession>
<gene>
    <name evidence="3" type="ORF">A3D56_02875</name>
</gene>
<comment type="caution">
    <text evidence="3">The sequence shown here is derived from an EMBL/GenBank/DDBJ whole genome shotgun (WGS) entry which is preliminary data.</text>
</comment>
<proteinExistence type="predicted"/>
<keyword evidence="2" id="KW-1133">Transmembrane helix</keyword>
<dbReference type="EMBL" id="MHRP01000039">
    <property type="protein sequence ID" value="OHA26038.1"/>
    <property type="molecule type" value="Genomic_DNA"/>
</dbReference>
<evidence type="ECO:0000313" key="3">
    <source>
        <dbReference type="EMBL" id="OHA26038.1"/>
    </source>
</evidence>
<evidence type="ECO:0000313" key="4">
    <source>
        <dbReference type="Proteomes" id="UP000177943"/>
    </source>
</evidence>
<dbReference type="Proteomes" id="UP000177943">
    <property type="component" value="Unassembled WGS sequence"/>
</dbReference>